<evidence type="ECO:0000313" key="9">
    <source>
        <dbReference type="EMBL" id="BCE89213.1"/>
    </source>
</evidence>
<evidence type="ECO:0000313" key="7">
    <source>
        <dbReference type="EMBL" id="BCE71996.1"/>
    </source>
</evidence>
<dbReference type="EMBL" id="AP023095">
    <property type="protein sequence ID" value="BCE54546.1"/>
    <property type="molecule type" value="Genomic_DNA"/>
</dbReference>
<reference evidence="7" key="8">
    <citation type="submission" date="2020-05" db="EMBL/GenBank/DDBJ databases">
        <title>Complete genome sequence of Bradyrhizobium diazoefficiens XF8 isolated from soybean nodule.</title>
        <authorList>
            <person name="Noda R."/>
            <person name="Kakizaki K."/>
            <person name="Minamisawa K."/>
        </authorList>
    </citation>
    <scope>NUCLEOTIDE SEQUENCE</scope>
    <source>
        <strain evidence="7">XF8</strain>
    </source>
</reference>
<reference evidence="1" key="1">
    <citation type="submission" date="2020-05" db="EMBL/GenBank/DDBJ databases">
        <title>Complete genome sequence of Bradyrhizobium diazoefficiens XF1 isolated from soybean nodule.</title>
        <authorList>
            <person name="Noda R."/>
            <person name="Kakizaki K."/>
            <person name="Minamisawa K."/>
        </authorList>
    </citation>
    <scope>NUCLEOTIDE SEQUENCE</scope>
    <source>
        <strain evidence="1">XF1</strain>
    </source>
</reference>
<reference evidence="3" key="4">
    <citation type="submission" date="2020-05" db="EMBL/GenBank/DDBJ databases">
        <title>Complete genome sequence of Bradyrhizobium diazoefficiens XF3 isolated from soybean nodule.</title>
        <authorList>
            <person name="Noda R."/>
            <person name="Kakizaki K."/>
            <person name="Minamisawa K."/>
        </authorList>
    </citation>
    <scope>NUCLEOTIDE SEQUENCE</scope>
    <source>
        <strain evidence="3">XF3</strain>
    </source>
</reference>
<reference evidence="5" key="6">
    <citation type="submission" date="2020-05" db="EMBL/GenBank/DDBJ databases">
        <title>Complete genome sequence of Bradyrhizobium diazoefficiens XF5 isolated from soybean nodule.</title>
        <authorList>
            <person name="Noda R."/>
            <person name="Kakizaki K."/>
            <person name="Minamisawa K."/>
        </authorList>
    </citation>
    <scope>NUCLEOTIDE SEQUENCE</scope>
    <source>
        <strain evidence="5">XF5</strain>
    </source>
</reference>
<name>A0A809WZH2_9BRAD</name>
<reference evidence="8" key="9">
    <citation type="submission" date="2020-05" db="EMBL/GenBank/DDBJ databases">
        <title>Complete genome sequence of Bradyrhizobium diazoefficiens XF9 isolated from soybean nodule.</title>
        <authorList>
            <person name="Noda R."/>
            <person name="Kakizaki K."/>
            <person name="Minamisawa K."/>
        </authorList>
    </citation>
    <scope>NUCLEOTIDE SEQUENCE</scope>
    <source>
        <strain evidence="8">XF9</strain>
    </source>
</reference>
<evidence type="ECO:0000313" key="5">
    <source>
        <dbReference type="EMBL" id="BCE54546.1"/>
    </source>
</evidence>
<dbReference type="EMBL" id="AP023098">
    <property type="protein sequence ID" value="BCE80723.1"/>
    <property type="molecule type" value="Genomic_DNA"/>
</dbReference>
<gene>
    <name evidence="9" type="ORF">XF10B_20110</name>
    <name evidence="1" type="ORF">XF1B_21120</name>
    <name evidence="2" type="ORF">XF2B_21580</name>
    <name evidence="3" type="ORF">XF3B_21580</name>
    <name evidence="4" type="ORF">XF4B_20340</name>
    <name evidence="5" type="ORF">XF5B_20580</name>
    <name evidence="6" type="ORF">XF6B_20770</name>
    <name evidence="7" type="ORF">XF8B_21070</name>
    <name evidence="8" type="ORF">XF9B_21440</name>
</gene>
<dbReference type="EMBL" id="AP023094">
    <property type="protein sequence ID" value="BCE45685.1"/>
    <property type="molecule type" value="Genomic_DNA"/>
</dbReference>
<dbReference type="EMBL" id="AP023092">
    <property type="protein sequence ID" value="BCE28389.1"/>
    <property type="molecule type" value="Genomic_DNA"/>
</dbReference>
<reference evidence="6" key="7">
    <citation type="submission" date="2020-05" db="EMBL/GenBank/DDBJ databases">
        <title>Complete genome sequence of Bradyrhizobium diazoefficiens XF6 isolated from soybean nodule.</title>
        <authorList>
            <person name="Noda R."/>
            <person name="Kakizaki K."/>
            <person name="Minamisawa K."/>
        </authorList>
    </citation>
    <scope>NUCLEOTIDE SEQUENCE</scope>
    <source>
        <strain evidence="6">XF6</strain>
    </source>
</reference>
<dbReference type="EMBL" id="AP023099">
    <property type="protein sequence ID" value="BCE89213.1"/>
    <property type="molecule type" value="Genomic_DNA"/>
</dbReference>
<organism evidence="1">
    <name type="scientific">Bradyrhizobium diazoefficiens</name>
    <dbReference type="NCBI Taxonomy" id="1355477"/>
    <lineage>
        <taxon>Bacteria</taxon>
        <taxon>Pseudomonadati</taxon>
        <taxon>Pseudomonadota</taxon>
        <taxon>Alphaproteobacteria</taxon>
        <taxon>Hyphomicrobiales</taxon>
        <taxon>Nitrobacteraceae</taxon>
        <taxon>Bradyrhizobium</taxon>
    </lineage>
</organism>
<evidence type="ECO:0000313" key="3">
    <source>
        <dbReference type="EMBL" id="BCE37127.1"/>
    </source>
</evidence>
<reference evidence="4" key="5">
    <citation type="submission" date="2020-05" db="EMBL/GenBank/DDBJ databases">
        <title>Complete genome sequence of Bradyrhizobium diazoefficiens XF4 isolated from soybean nodule.</title>
        <authorList>
            <person name="Noda R."/>
            <person name="Kakizaki K."/>
            <person name="Minamisawa K."/>
        </authorList>
    </citation>
    <scope>NUCLEOTIDE SEQUENCE</scope>
    <source>
        <strain evidence="4">XF4</strain>
    </source>
</reference>
<reference evidence="9" key="2">
    <citation type="submission" date="2020-05" db="EMBL/GenBank/DDBJ databases">
        <title>Complete genome sequence of Bradyrhizobium diazoefficiens XF10 isolated from soybean nodule.</title>
        <authorList>
            <person name="Noda R."/>
            <person name="Kakizaki K."/>
            <person name="Minamisawa K."/>
        </authorList>
    </citation>
    <scope>NUCLEOTIDE SEQUENCE</scope>
    <source>
        <strain evidence="9">XF10</strain>
    </source>
</reference>
<proteinExistence type="predicted"/>
<dbReference type="EMBL" id="AP023097">
    <property type="protein sequence ID" value="BCE71996.1"/>
    <property type="molecule type" value="Genomic_DNA"/>
</dbReference>
<dbReference type="AlphaFoldDB" id="A0A809WZH2"/>
<protein>
    <submittedName>
        <fullName evidence="1">Uncharacterized protein</fullName>
    </submittedName>
</protein>
<sequence>MAVLAEIARLPTKELGFILIKKQGERGTPIHGTWAAATHDGTEARLCRALFVAREPIFHVDQPGQPGLVAIARDQLTHGRTDSRVMHLQYKLRDDVGSKYRIGIDVENQITG</sequence>
<accession>A0A809WZH2</accession>
<evidence type="ECO:0000313" key="2">
    <source>
        <dbReference type="EMBL" id="BCE28389.1"/>
    </source>
</evidence>
<dbReference type="EMBL" id="AP023091">
    <property type="protein sequence ID" value="BCE19431.1"/>
    <property type="molecule type" value="Genomic_DNA"/>
</dbReference>
<evidence type="ECO:0000313" key="1">
    <source>
        <dbReference type="EMBL" id="BCE19431.1"/>
    </source>
</evidence>
<dbReference type="EMBL" id="AP023096">
    <property type="protein sequence ID" value="BCE63278.1"/>
    <property type="molecule type" value="Genomic_DNA"/>
</dbReference>
<evidence type="ECO:0000313" key="8">
    <source>
        <dbReference type="EMBL" id="BCE80723.1"/>
    </source>
</evidence>
<evidence type="ECO:0000313" key="4">
    <source>
        <dbReference type="EMBL" id="BCE45685.1"/>
    </source>
</evidence>
<dbReference type="EMBL" id="AP023093">
    <property type="protein sequence ID" value="BCE37127.1"/>
    <property type="molecule type" value="Genomic_DNA"/>
</dbReference>
<reference evidence="2" key="3">
    <citation type="submission" date="2020-05" db="EMBL/GenBank/DDBJ databases">
        <title>Complete genome sequence of Bradyrhizobium diazoefficiens XF2 isolated from soybean nodule.</title>
        <authorList>
            <person name="Noda R."/>
            <person name="Kakizaki K."/>
            <person name="Minamisawa K."/>
        </authorList>
    </citation>
    <scope>NUCLEOTIDE SEQUENCE</scope>
    <source>
        <strain evidence="2">XF2</strain>
    </source>
</reference>
<evidence type="ECO:0000313" key="6">
    <source>
        <dbReference type="EMBL" id="BCE63278.1"/>
    </source>
</evidence>